<dbReference type="Proteomes" id="UP000626109">
    <property type="component" value="Unassembled WGS sequence"/>
</dbReference>
<dbReference type="EMBL" id="CAJNNW010029872">
    <property type="protein sequence ID" value="CAE8701745.1"/>
    <property type="molecule type" value="Genomic_DNA"/>
</dbReference>
<evidence type="ECO:0000313" key="5">
    <source>
        <dbReference type="Proteomes" id="UP000654075"/>
    </source>
</evidence>
<sequence>MGIMNKQGDLCLQPDERPWKQMECDKNKEESESDSDFESVATAIPWTPGDESEEDKLDELNEDEAALAEADFQAESKEAPTVHKKKKGKKNIKEMLKLIKKHLADRTEMMVRNKIISKIKERLFRLPENHPPQKRTPP</sequence>
<name>A0A813KAF3_POLGL</name>
<keyword evidence="5" id="KW-1185">Reference proteome</keyword>
<feature type="region of interest" description="Disordered" evidence="1">
    <location>
        <begin position="1"/>
        <end position="57"/>
    </location>
</feature>
<feature type="compositionally biased region" description="Basic and acidic residues" evidence="1">
    <location>
        <begin position="14"/>
        <end position="30"/>
    </location>
</feature>
<dbReference type="EMBL" id="CAJNNV010025532">
    <property type="protein sequence ID" value="CAE8614932.1"/>
    <property type="molecule type" value="Genomic_DNA"/>
</dbReference>
<dbReference type="AlphaFoldDB" id="A0A813KAF3"/>
<evidence type="ECO:0000313" key="4">
    <source>
        <dbReference type="Proteomes" id="UP000626109"/>
    </source>
</evidence>
<accession>A0A813KAF3</accession>
<protein>
    <submittedName>
        <fullName evidence="3">Uncharacterized protein</fullName>
    </submittedName>
</protein>
<gene>
    <name evidence="2" type="ORF">PGLA1383_LOCUS32652</name>
    <name evidence="3" type="ORF">PGLA2088_LOCUS32142</name>
</gene>
<evidence type="ECO:0000313" key="2">
    <source>
        <dbReference type="EMBL" id="CAE8614932.1"/>
    </source>
</evidence>
<evidence type="ECO:0000256" key="1">
    <source>
        <dbReference type="SAM" id="MobiDB-lite"/>
    </source>
</evidence>
<organism evidence="3 4">
    <name type="scientific">Polarella glacialis</name>
    <name type="common">Dinoflagellate</name>
    <dbReference type="NCBI Taxonomy" id="89957"/>
    <lineage>
        <taxon>Eukaryota</taxon>
        <taxon>Sar</taxon>
        <taxon>Alveolata</taxon>
        <taxon>Dinophyceae</taxon>
        <taxon>Suessiales</taxon>
        <taxon>Suessiaceae</taxon>
        <taxon>Polarella</taxon>
    </lineage>
</organism>
<evidence type="ECO:0000313" key="3">
    <source>
        <dbReference type="EMBL" id="CAE8701745.1"/>
    </source>
</evidence>
<dbReference type="Proteomes" id="UP000654075">
    <property type="component" value="Unassembled WGS sequence"/>
</dbReference>
<reference evidence="3" key="1">
    <citation type="submission" date="2021-02" db="EMBL/GenBank/DDBJ databases">
        <authorList>
            <person name="Dougan E. K."/>
            <person name="Rhodes N."/>
            <person name="Thang M."/>
            <person name="Chan C."/>
        </authorList>
    </citation>
    <scope>NUCLEOTIDE SEQUENCE</scope>
</reference>
<proteinExistence type="predicted"/>
<comment type="caution">
    <text evidence="3">The sequence shown here is derived from an EMBL/GenBank/DDBJ whole genome shotgun (WGS) entry which is preliminary data.</text>
</comment>